<comment type="caution">
    <text evidence="1">The sequence shown here is derived from an EMBL/GenBank/DDBJ whole genome shotgun (WGS) entry which is preliminary data.</text>
</comment>
<dbReference type="Proteomes" id="UP000467841">
    <property type="component" value="Unassembled WGS sequence"/>
</dbReference>
<evidence type="ECO:0000313" key="1">
    <source>
        <dbReference type="EMBL" id="CAA7040592.1"/>
    </source>
</evidence>
<dbReference type="AlphaFoldDB" id="A0A6D2JVE4"/>
<keyword evidence="2" id="KW-1185">Reference proteome</keyword>
<accession>A0A6D2JVE4</accession>
<name>A0A6D2JVE4_9BRAS</name>
<evidence type="ECO:0000313" key="2">
    <source>
        <dbReference type="Proteomes" id="UP000467841"/>
    </source>
</evidence>
<sequence>MCCNRCDCCLVTKTILKTILLQARYARNHQVLDSHRRESGDVQPSRLLSPSSKTVSRKSTQWTKHVLYTNISKPIPINIQTLQCIQFLKSPAAIQLLSSNVHLYKLHSH</sequence>
<proteinExistence type="predicted"/>
<dbReference type="EMBL" id="CACVBM020001229">
    <property type="protein sequence ID" value="CAA7040592.1"/>
    <property type="molecule type" value="Genomic_DNA"/>
</dbReference>
<protein>
    <submittedName>
        <fullName evidence="1">Uncharacterized protein</fullName>
    </submittedName>
</protein>
<organism evidence="1 2">
    <name type="scientific">Microthlaspi erraticum</name>
    <dbReference type="NCBI Taxonomy" id="1685480"/>
    <lineage>
        <taxon>Eukaryota</taxon>
        <taxon>Viridiplantae</taxon>
        <taxon>Streptophyta</taxon>
        <taxon>Embryophyta</taxon>
        <taxon>Tracheophyta</taxon>
        <taxon>Spermatophyta</taxon>
        <taxon>Magnoliopsida</taxon>
        <taxon>eudicotyledons</taxon>
        <taxon>Gunneridae</taxon>
        <taxon>Pentapetalae</taxon>
        <taxon>rosids</taxon>
        <taxon>malvids</taxon>
        <taxon>Brassicales</taxon>
        <taxon>Brassicaceae</taxon>
        <taxon>Coluteocarpeae</taxon>
        <taxon>Microthlaspi</taxon>
    </lineage>
</organism>
<gene>
    <name evidence="1" type="ORF">MERR_LOCUS27827</name>
</gene>
<reference evidence="1" key="1">
    <citation type="submission" date="2020-01" db="EMBL/GenBank/DDBJ databases">
        <authorList>
            <person name="Mishra B."/>
        </authorList>
    </citation>
    <scope>NUCLEOTIDE SEQUENCE [LARGE SCALE GENOMIC DNA]</scope>
</reference>